<dbReference type="EMBL" id="RAWB01000098">
    <property type="protein sequence ID" value="RKH61284.1"/>
    <property type="molecule type" value="Genomic_DNA"/>
</dbReference>
<comment type="caution">
    <text evidence="2">The sequence shown here is derived from an EMBL/GenBank/DDBJ whole genome shotgun (WGS) entry which is preliminary data.</text>
</comment>
<dbReference type="PANTHER" id="PTHR43162">
    <property type="match status" value="1"/>
</dbReference>
<dbReference type="AlphaFoldDB" id="A0A3A8QDJ0"/>
<dbReference type="InterPro" id="IPR051604">
    <property type="entry name" value="Ergot_Alk_Oxidoreductase"/>
</dbReference>
<organism evidence="2 3">
    <name type="scientific">Corallococcus llansteffanensis</name>
    <dbReference type="NCBI Taxonomy" id="2316731"/>
    <lineage>
        <taxon>Bacteria</taxon>
        <taxon>Pseudomonadati</taxon>
        <taxon>Myxococcota</taxon>
        <taxon>Myxococcia</taxon>
        <taxon>Myxococcales</taxon>
        <taxon>Cystobacterineae</taxon>
        <taxon>Myxococcaceae</taxon>
        <taxon>Corallococcus</taxon>
    </lineage>
</organism>
<gene>
    <name evidence="2" type="ORF">D7V93_11995</name>
</gene>
<keyword evidence="3" id="KW-1185">Reference proteome</keyword>
<proteinExistence type="predicted"/>
<dbReference type="Pfam" id="PF05368">
    <property type="entry name" value="NmrA"/>
    <property type="match status" value="1"/>
</dbReference>
<dbReference type="PANTHER" id="PTHR43162:SF1">
    <property type="entry name" value="PRESTALK A DIFFERENTIATION PROTEIN A"/>
    <property type="match status" value="1"/>
</dbReference>
<reference evidence="3" key="1">
    <citation type="submission" date="2018-09" db="EMBL/GenBank/DDBJ databases">
        <authorList>
            <person name="Livingstone P.G."/>
            <person name="Whitworth D.E."/>
        </authorList>
    </citation>
    <scope>NUCLEOTIDE SEQUENCE [LARGE SCALE GENOMIC DNA]</scope>
    <source>
        <strain evidence="3">CA051B</strain>
    </source>
</reference>
<protein>
    <submittedName>
        <fullName evidence="2">NAD-dependent epimerase/dehydratase family protein</fullName>
    </submittedName>
</protein>
<feature type="domain" description="NmrA-like" evidence="1">
    <location>
        <begin position="2"/>
        <end position="269"/>
    </location>
</feature>
<dbReference type="SUPFAM" id="SSF51735">
    <property type="entry name" value="NAD(P)-binding Rossmann-fold domains"/>
    <property type="match status" value="1"/>
</dbReference>
<evidence type="ECO:0000313" key="2">
    <source>
        <dbReference type="EMBL" id="RKH61284.1"/>
    </source>
</evidence>
<accession>A0A3A8QDJ0</accession>
<name>A0A3A8QDJ0_9BACT</name>
<evidence type="ECO:0000313" key="3">
    <source>
        <dbReference type="Proteomes" id="UP000272888"/>
    </source>
</evidence>
<dbReference type="InterPro" id="IPR036291">
    <property type="entry name" value="NAD(P)-bd_dom_sf"/>
</dbReference>
<dbReference type="InterPro" id="IPR008030">
    <property type="entry name" value="NmrA-like"/>
</dbReference>
<sequence>MKIALVGATGNVAGRALAQLVQAGAQTVALVRHPEKLPESLRARVHVEQGDLEDGAFVVRATRGADALLWLTPTTFSAADFRAYTLGLARNAAQALQQNGIQRVVFVSSHGADRSGLGQVSFAGEVEKILEAVAPHTVSLRSAGFMENLFASVGTLKQGQLFTLLPPDKKYPLVATRDVGDVAARWLRDSTWTGHHLRGVHGPEDLSAQDLADILGRVLGRPVRCQQVPQDSVRDAFLERGASPSVADGYFHMFRSFAHKDYQPTEPRTAETTTPTTFETFVRESLSPRLQ</sequence>
<evidence type="ECO:0000259" key="1">
    <source>
        <dbReference type="Pfam" id="PF05368"/>
    </source>
</evidence>
<dbReference type="RefSeq" id="WP_120643524.1">
    <property type="nucleotide sequence ID" value="NZ_RAWB01000098.1"/>
</dbReference>
<dbReference type="Gene3D" id="3.90.25.10">
    <property type="entry name" value="UDP-galactose 4-epimerase, domain 1"/>
    <property type="match status" value="1"/>
</dbReference>
<dbReference type="Proteomes" id="UP000272888">
    <property type="component" value="Unassembled WGS sequence"/>
</dbReference>
<dbReference type="Gene3D" id="3.40.50.720">
    <property type="entry name" value="NAD(P)-binding Rossmann-like Domain"/>
    <property type="match status" value="1"/>
</dbReference>